<dbReference type="SUPFAM" id="SSF48208">
    <property type="entry name" value="Six-hairpin glycosidases"/>
    <property type="match status" value="1"/>
</dbReference>
<comment type="caution">
    <text evidence="2">The sequence shown here is derived from an EMBL/GenBank/DDBJ whole genome shotgun (WGS) entry which is preliminary data.</text>
</comment>
<keyword evidence="1" id="KW-0732">Signal</keyword>
<gene>
    <name evidence="2" type="ORF">KDK_68010</name>
</gene>
<dbReference type="GO" id="GO:0005975">
    <property type="term" value="P:carbohydrate metabolic process"/>
    <property type="evidence" value="ECO:0007669"/>
    <property type="project" value="InterPro"/>
</dbReference>
<feature type="chain" id="PRO_5019339684" evidence="1">
    <location>
        <begin position="24"/>
        <end position="239"/>
    </location>
</feature>
<reference evidence="3" key="1">
    <citation type="submission" date="2018-12" db="EMBL/GenBank/DDBJ databases">
        <title>Tengunoibacter tsumagoiensis gen. nov., sp. nov., Dictyobacter kobayashii sp. nov., D. alpinus sp. nov., and D. joshuensis sp. nov. and description of Dictyobacteraceae fam. nov. within the order Ktedonobacterales isolated from Tengu-no-mugimeshi.</title>
        <authorList>
            <person name="Wang C.M."/>
            <person name="Zheng Y."/>
            <person name="Sakai Y."/>
            <person name="Toyoda A."/>
            <person name="Minakuchi Y."/>
            <person name="Abe K."/>
            <person name="Yokota A."/>
            <person name="Yabe S."/>
        </authorList>
    </citation>
    <scope>NUCLEOTIDE SEQUENCE [LARGE SCALE GENOMIC DNA]</scope>
    <source>
        <strain evidence="3">Uno11</strain>
    </source>
</reference>
<keyword evidence="3" id="KW-1185">Reference proteome</keyword>
<dbReference type="Proteomes" id="UP000287188">
    <property type="component" value="Unassembled WGS sequence"/>
</dbReference>
<dbReference type="EMBL" id="BIFS01000002">
    <property type="protein sequence ID" value="GCE23001.1"/>
    <property type="molecule type" value="Genomic_DNA"/>
</dbReference>
<accession>A0A402AV47</accession>
<sequence length="239" mass="26398">MKSIQVKVALALLAFLFTLPVGAPALAEQATPVQTKTQATSSTAINLAHLNALSQQITIGGKQMLIIHVYSEYPDYKWVDAPGEGIACVDDAARAVVVYLNDYKQTHNEQSLDKARGTLNFVMHMEANDGEFYNFIKSDLSINTDGATSKKSFDWWAMRAMWALGYGYNVFKNVDPSFAGKLQSSFLLANTALQQKINPNYGSYISLHGYKIPAWIDGFDAMSNTLLGPVTAEFYQHSH</sequence>
<evidence type="ECO:0000313" key="3">
    <source>
        <dbReference type="Proteomes" id="UP000287188"/>
    </source>
</evidence>
<evidence type="ECO:0000313" key="2">
    <source>
        <dbReference type="EMBL" id="GCE23001.1"/>
    </source>
</evidence>
<dbReference type="AlphaFoldDB" id="A0A402AV47"/>
<proteinExistence type="predicted"/>
<organism evidence="2 3">
    <name type="scientific">Dictyobacter kobayashii</name>
    <dbReference type="NCBI Taxonomy" id="2014872"/>
    <lineage>
        <taxon>Bacteria</taxon>
        <taxon>Bacillati</taxon>
        <taxon>Chloroflexota</taxon>
        <taxon>Ktedonobacteria</taxon>
        <taxon>Ktedonobacterales</taxon>
        <taxon>Dictyobacteraceae</taxon>
        <taxon>Dictyobacter</taxon>
    </lineage>
</organism>
<dbReference type="InterPro" id="IPR008928">
    <property type="entry name" value="6-hairpin_glycosidase_sf"/>
</dbReference>
<evidence type="ECO:0000256" key="1">
    <source>
        <dbReference type="SAM" id="SignalP"/>
    </source>
</evidence>
<feature type="signal peptide" evidence="1">
    <location>
        <begin position="1"/>
        <end position="23"/>
    </location>
</feature>
<name>A0A402AV47_9CHLR</name>
<protein>
    <submittedName>
        <fullName evidence="2">Uncharacterized protein</fullName>
    </submittedName>
</protein>
<dbReference type="OrthoDB" id="9765330at2"/>
<dbReference type="RefSeq" id="WP_126556510.1">
    <property type="nucleotide sequence ID" value="NZ_BIFS01000002.1"/>
</dbReference>